<organism evidence="7 8">
    <name type="scientific">Porites evermanni</name>
    <dbReference type="NCBI Taxonomy" id="104178"/>
    <lineage>
        <taxon>Eukaryota</taxon>
        <taxon>Metazoa</taxon>
        <taxon>Cnidaria</taxon>
        <taxon>Anthozoa</taxon>
        <taxon>Hexacorallia</taxon>
        <taxon>Scleractinia</taxon>
        <taxon>Fungiina</taxon>
        <taxon>Poritidae</taxon>
        <taxon>Porites</taxon>
    </lineage>
</organism>
<feature type="compositionally biased region" description="Acidic residues" evidence="5">
    <location>
        <begin position="223"/>
        <end position="235"/>
    </location>
</feature>
<dbReference type="PROSITE" id="PS50002">
    <property type="entry name" value="SH3"/>
    <property type="match status" value="1"/>
</dbReference>
<protein>
    <recommendedName>
        <fullName evidence="6">SH3 domain-containing protein</fullName>
    </recommendedName>
</protein>
<evidence type="ECO:0000256" key="4">
    <source>
        <dbReference type="PROSITE-ProRule" id="PRU00192"/>
    </source>
</evidence>
<dbReference type="InterPro" id="IPR003134">
    <property type="entry name" value="Hs1_Cortactin"/>
</dbReference>
<dbReference type="Gene3D" id="2.30.30.40">
    <property type="entry name" value="SH3 Domains"/>
    <property type="match status" value="1"/>
</dbReference>
<feature type="compositionally biased region" description="Basic and acidic residues" evidence="5">
    <location>
        <begin position="148"/>
        <end position="215"/>
    </location>
</feature>
<evidence type="ECO:0000256" key="5">
    <source>
        <dbReference type="SAM" id="MobiDB-lite"/>
    </source>
</evidence>
<feature type="compositionally biased region" description="Basic and acidic residues" evidence="5">
    <location>
        <begin position="90"/>
        <end position="100"/>
    </location>
</feature>
<evidence type="ECO:0000313" key="7">
    <source>
        <dbReference type="EMBL" id="CAH3175643.1"/>
    </source>
</evidence>
<dbReference type="EMBL" id="CALNXI010001718">
    <property type="protein sequence ID" value="CAH3175643.1"/>
    <property type="molecule type" value="Genomic_DNA"/>
</dbReference>
<dbReference type="SUPFAM" id="SSF50044">
    <property type="entry name" value="SH3-domain"/>
    <property type="match status" value="1"/>
</dbReference>
<feature type="region of interest" description="Disordered" evidence="5">
    <location>
        <begin position="132"/>
        <end position="270"/>
    </location>
</feature>
<dbReference type="PANTHER" id="PTHR10829">
    <property type="entry name" value="CORTACTIN AND DREBRIN"/>
    <property type="match status" value="1"/>
</dbReference>
<dbReference type="InterPro" id="IPR001452">
    <property type="entry name" value="SH3_domain"/>
</dbReference>
<keyword evidence="2" id="KW-0597">Phosphoprotein</keyword>
<evidence type="ECO:0000259" key="6">
    <source>
        <dbReference type="PROSITE" id="PS50002"/>
    </source>
</evidence>
<name>A0ABN8R9P2_9CNID</name>
<sequence length="324" mass="37184">MHNKLALPKIDHSSAGLEVNFLLHLQNYSKGFGGKYGVQKERVDQAAVGYDYEGKTEKHESQKDYSKGFGGKYGVQKERSAVGYDYEGKTEAHASQKDYSKGFGGKYGVQKDRQDATAGSYDEMQEVKSTYHTAKPRAGSGAAGNLKSKFENLAKEQEEENRRRAEDEKARRQAREQREKEVNEKRHAEQEARDREEREEEARREAEEEARRQEEAEQQQPQDEAEPEEFYEQLSEEQATHEEPTELYEEVTQTQETQVELEAASPDTGKRARAIYDYQADGEDEISFDPDDIIEDIDEVDEGWWMGTCHGQRGLFPANYVELI</sequence>
<dbReference type="PANTHER" id="PTHR10829:SF23">
    <property type="entry name" value="CORTACTIN, ISOFORM A"/>
    <property type="match status" value="1"/>
</dbReference>
<feature type="region of interest" description="Disordered" evidence="5">
    <location>
        <begin position="90"/>
        <end position="119"/>
    </location>
</feature>
<accession>A0ABN8R9P2</accession>
<keyword evidence="1 4" id="KW-0728">SH3 domain</keyword>
<keyword evidence="3" id="KW-0677">Repeat</keyword>
<dbReference type="SMART" id="SM00326">
    <property type="entry name" value="SH3"/>
    <property type="match status" value="1"/>
</dbReference>
<proteinExistence type="predicted"/>
<reference evidence="7 8" key="1">
    <citation type="submission" date="2022-05" db="EMBL/GenBank/DDBJ databases">
        <authorList>
            <consortium name="Genoscope - CEA"/>
            <person name="William W."/>
        </authorList>
    </citation>
    <scope>NUCLEOTIDE SEQUENCE [LARGE SCALE GENOMIC DNA]</scope>
</reference>
<evidence type="ECO:0000313" key="8">
    <source>
        <dbReference type="Proteomes" id="UP001159427"/>
    </source>
</evidence>
<dbReference type="Proteomes" id="UP001159427">
    <property type="component" value="Unassembled WGS sequence"/>
</dbReference>
<dbReference type="Pfam" id="PF02218">
    <property type="entry name" value="HS1_rep"/>
    <property type="match status" value="3"/>
</dbReference>
<feature type="compositionally biased region" description="Low complexity" evidence="5">
    <location>
        <begin position="250"/>
        <end position="262"/>
    </location>
</feature>
<gene>
    <name evidence="7" type="ORF">PEVE_00010245</name>
</gene>
<comment type="caution">
    <text evidence="7">The sequence shown here is derived from an EMBL/GenBank/DDBJ whole genome shotgun (WGS) entry which is preliminary data.</text>
</comment>
<dbReference type="InterPro" id="IPR036028">
    <property type="entry name" value="SH3-like_dom_sf"/>
</dbReference>
<feature type="domain" description="SH3" evidence="6">
    <location>
        <begin position="267"/>
        <end position="324"/>
    </location>
</feature>
<dbReference type="PROSITE" id="PS51090">
    <property type="entry name" value="CORTACTIN"/>
    <property type="match status" value="3"/>
</dbReference>
<dbReference type="PRINTS" id="PR00452">
    <property type="entry name" value="SH3DOMAIN"/>
</dbReference>
<evidence type="ECO:0000256" key="2">
    <source>
        <dbReference type="ARBA" id="ARBA00022553"/>
    </source>
</evidence>
<dbReference type="Pfam" id="PF14604">
    <property type="entry name" value="SH3_9"/>
    <property type="match status" value="1"/>
</dbReference>
<evidence type="ECO:0000256" key="3">
    <source>
        <dbReference type="ARBA" id="ARBA00022737"/>
    </source>
</evidence>
<evidence type="ECO:0000256" key="1">
    <source>
        <dbReference type="ARBA" id="ARBA00022443"/>
    </source>
</evidence>
<keyword evidence="8" id="KW-1185">Reference proteome</keyword>